<sequence>MSLIANIKENEGFCGEIYEDTRGYKTIGYGFLVSALSPDELALNGGKIEPMGRAAADQILELKLKKLKPRVFEAFAWLQDKPQNVQDVVIEMCYQMDVNKVKKFVTTLHYIRTSEYEKAIANGLRSLWAQQTPNRAKKVLNGLIKH</sequence>
<keyword evidence="3" id="KW-0326">Glycosidase</keyword>
<dbReference type="EMBL" id="BK014651">
    <property type="protein sequence ID" value="DAD65951.1"/>
    <property type="molecule type" value="Genomic_DNA"/>
</dbReference>
<dbReference type="InterPro" id="IPR023347">
    <property type="entry name" value="Lysozyme_dom_sf"/>
</dbReference>
<evidence type="ECO:0000256" key="3">
    <source>
        <dbReference type="RuleBase" id="RU003788"/>
    </source>
</evidence>
<protein>
    <recommendedName>
        <fullName evidence="3">Lysozyme</fullName>
        <ecNumber evidence="3">3.2.1.17</ecNumber>
    </recommendedName>
</protein>
<keyword evidence="2 3" id="KW-0081">Bacteriolytic enzyme</keyword>
<dbReference type="GO" id="GO:0031640">
    <property type="term" value="P:killing of cells of another organism"/>
    <property type="evidence" value="ECO:0007669"/>
    <property type="project" value="UniProtKB-KW"/>
</dbReference>
<evidence type="ECO:0000256" key="2">
    <source>
        <dbReference type="ARBA" id="ARBA00022638"/>
    </source>
</evidence>
<dbReference type="Gene3D" id="1.10.530.40">
    <property type="match status" value="1"/>
</dbReference>
<keyword evidence="1 3" id="KW-0929">Antimicrobial</keyword>
<evidence type="ECO:0000256" key="1">
    <source>
        <dbReference type="ARBA" id="ARBA00022529"/>
    </source>
</evidence>
<dbReference type="GO" id="GO:0042742">
    <property type="term" value="P:defense response to bacterium"/>
    <property type="evidence" value="ECO:0007669"/>
    <property type="project" value="UniProtKB-KW"/>
</dbReference>
<dbReference type="InterPro" id="IPR023346">
    <property type="entry name" value="Lysozyme-like_dom_sf"/>
</dbReference>
<dbReference type="GO" id="GO:0003796">
    <property type="term" value="F:lysozyme activity"/>
    <property type="evidence" value="ECO:0007669"/>
    <property type="project" value="UniProtKB-EC"/>
</dbReference>
<dbReference type="InterPro" id="IPR052619">
    <property type="entry name" value="Phage_lysozyme-like"/>
</dbReference>
<dbReference type="EC" id="3.2.1.17" evidence="3"/>
<dbReference type="PANTHER" id="PTHR37406:SF1">
    <property type="entry name" value="T4-TYPE LYSOZYME 1-RELATED"/>
    <property type="match status" value="1"/>
</dbReference>
<keyword evidence="3" id="KW-0378">Hydrolase</keyword>
<reference evidence="4" key="1">
    <citation type="journal article" date="2021" name="Proc. Natl. Acad. Sci. U.S.A.">
        <title>A Catalog of Tens of Thousands of Viruses from Human Metagenomes Reveals Hidden Associations with Chronic Diseases.</title>
        <authorList>
            <person name="Tisza M.J."/>
            <person name="Buck C.B."/>
        </authorList>
    </citation>
    <scope>NUCLEOTIDE SEQUENCE</scope>
    <source>
        <strain evidence="4">CtgFB34</strain>
    </source>
</reference>
<proteinExistence type="inferred from homology"/>
<dbReference type="Pfam" id="PF00959">
    <property type="entry name" value="Phage_lysozyme"/>
    <property type="match status" value="1"/>
</dbReference>
<dbReference type="InterPro" id="IPR002196">
    <property type="entry name" value="Glyco_hydro_24"/>
</dbReference>
<organism evidence="4">
    <name type="scientific">Siphoviridae sp. ctgFB34</name>
    <dbReference type="NCBI Taxonomy" id="2823591"/>
    <lineage>
        <taxon>Viruses</taxon>
        <taxon>Duplodnaviria</taxon>
        <taxon>Heunggongvirae</taxon>
        <taxon>Uroviricota</taxon>
        <taxon>Caudoviricetes</taxon>
    </lineage>
</organism>
<dbReference type="GO" id="GO:0016998">
    <property type="term" value="P:cell wall macromolecule catabolic process"/>
    <property type="evidence" value="ECO:0007669"/>
    <property type="project" value="InterPro"/>
</dbReference>
<dbReference type="PRINTS" id="PR00684">
    <property type="entry name" value="T4LYSOZYME"/>
</dbReference>
<comment type="similarity">
    <text evidence="3">Belongs to the glycosyl hydrolase 24 family.</text>
</comment>
<name>A0A8S5L7Q6_9CAUD</name>
<dbReference type="SUPFAM" id="SSF53955">
    <property type="entry name" value="Lysozyme-like"/>
    <property type="match status" value="1"/>
</dbReference>
<dbReference type="GO" id="GO:0009253">
    <property type="term" value="P:peptidoglycan catabolic process"/>
    <property type="evidence" value="ECO:0007669"/>
    <property type="project" value="InterPro"/>
</dbReference>
<accession>A0A8S5L7Q6</accession>
<dbReference type="PANTHER" id="PTHR37406">
    <property type="entry name" value="T4-TYPE LYSOZYME 1-RELATED"/>
    <property type="match status" value="1"/>
</dbReference>
<dbReference type="InterPro" id="IPR001165">
    <property type="entry name" value="T4-type_lysozyme"/>
</dbReference>
<evidence type="ECO:0000313" key="4">
    <source>
        <dbReference type="EMBL" id="DAD65951.1"/>
    </source>
</evidence>
<comment type="catalytic activity">
    <reaction evidence="3">
        <text>Hydrolysis of (1-&gt;4)-beta-linkages between N-acetylmuramic acid and N-acetyl-D-glucosamine residues in a peptidoglycan and between N-acetyl-D-glucosamine residues in chitodextrins.</text>
        <dbReference type="EC" id="3.2.1.17"/>
    </reaction>
</comment>